<keyword evidence="1" id="KW-0175">Coiled coil</keyword>
<evidence type="ECO:0000313" key="2">
    <source>
        <dbReference type="EMBL" id="WNL16291.1"/>
    </source>
</evidence>
<proteinExistence type="predicted"/>
<evidence type="ECO:0000256" key="1">
    <source>
        <dbReference type="SAM" id="Coils"/>
    </source>
</evidence>
<dbReference type="EMBL" id="CP134846">
    <property type="protein sequence ID" value="WNL16291.1"/>
    <property type="molecule type" value="Genomic_DNA"/>
</dbReference>
<feature type="coiled-coil region" evidence="1">
    <location>
        <begin position="32"/>
        <end position="66"/>
    </location>
</feature>
<reference evidence="2" key="1">
    <citation type="submission" date="2023-09" db="EMBL/GenBank/DDBJ databases">
        <title>Arcobacter tbilisiensis sp. nov. isolated from chicken meat in Tbilisi, Georgia.</title>
        <authorList>
            <person name="Matthias R."/>
            <person name="Zautner A.E."/>
        </authorList>
    </citation>
    <scope>NUCLEOTIDE SEQUENCE</scope>
    <source>
        <strain evidence="2">LEO 107</strain>
    </source>
</reference>
<dbReference type="AlphaFoldDB" id="A0AA96I3G9"/>
<name>A0AA96I3G9_9BACT</name>
<sequence length="113" mass="13317">MKAIAILNLIKNNDIKISGILKEDIFKAIKELEYLQNENKSLVKTLEKMNEEMIDLRKENQDLKNRSCATCKYGHTYQFDKDIGCIKLGADTQGLYFEKDFYCKNWELKNERD</sequence>
<accession>A0AA96I3G9</accession>
<gene>
    <name evidence="2" type="ORF">RJG54_08710</name>
</gene>
<organism evidence="2">
    <name type="scientific">Arcobacter sp. AZ-2023</name>
    <dbReference type="NCBI Taxonomy" id="3074453"/>
    <lineage>
        <taxon>Bacteria</taxon>
        <taxon>Pseudomonadati</taxon>
        <taxon>Campylobacterota</taxon>
        <taxon>Epsilonproteobacteria</taxon>
        <taxon>Campylobacterales</taxon>
        <taxon>Arcobacteraceae</taxon>
        <taxon>Arcobacter</taxon>
    </lineage>
</organism>
<protein>
    <submittedName>
        <fullName evidence="2">Uncharacterized protein</fullName>
    </submittedName>
</protein>